<dbReference type="EMBL" id="GGFJ01012242">
    <property type="protein sequence ID" value="MBW61383.1"/>
    <property type="molecule type" value="Transcribed_RNA"/>
</dbReference>
<accession>A0A2M4C7T2</accession>
<name>A0A2M4C7T2_9DIPT</name>
<keyword evidence="1" id="KW-0732">Signal</keyword>
<evidence type="ECO:0000313" key="2">
    <source>
        <dbReference type="EMBL" id="MBW61383.1"/>
    </source>
</evidence>
<protein>
    <submittedName>
        <fullName evidence="2">Putative secreted protein</fullName>
    </submittedName>
</protein>
<feature type="signal peptide" evidence="1">
    <location>
        <begin position="1"/>
        <end position="21"/>
    </location>
</feature>
<organism evidence="2">
    <name type="scientific">Anopheles marajoara</name>
    <dbReference type="NCBI Taxonomy" id="58244"/>
    <lineage>
        <taxon>Eukaryota</taxon>
        <taxon>Metazoa</taxon>
        <taxon>Ecdysozoa</taxon>
        <taxon>Arthropoda</taxon>
        <taxon>Hexapoda</taxon>
        <taxon>Insecta</taxon>
        <taxon>Pterygota</taxon>
        <taxon>Neoptera</taxon>
        <taxon>Endopterygota</taxon>
        <taxon>Diptera</taxon>
        <taxon>Nematocera</taxon>
        <taxon>Culicoidea</taxon>
        <taxon>Culicidae</taxon>
        <taxon>Anophelinae</taxon>
        <taxon>Anopheles</taxon>
    </lineage>
</organism>
<feature type="chain" id="PRO_5014947705" evidence="1">
    <location>
        <begin position="22"/>
        <end position="112"/>
    </location>
</feature>
<evidence type="ECO:0000256" key="1">
    <source>
        <dbReference type="SAM" id="SignalP"/>
    </source>
</evidence>
<reference evidence="2" key="1">
    <citation type="submission" date="2018-01" db="EMBL/GenBank/DDBJ databases">
        <title>An insight into the sialome of Amazonian anophelines.</title>
        <authorList>
            <person name="Ribeiro J.M."/>
            <person name="Scarpassa V."/>
            <person name="Calvo E."/>
        </authorList>
    </citation>
    <scope>NUCLEOTIDE SEQUENCE</scope>
    <source>
        <tissue evidence="2">Salivary glands</tissue>
    </source>
</reference>
<proteinExistence type="predicted"/>
<sequence>MRIVSLFCFSLLAETPTPVPGCTDGRRWPRKRNYTRALCKRCVGKGYSLHRAPGSTRTAAYRVRLAVVVRMDPASRNCPPPAQSACPRTVASVRGSQHFRSLHIAHSETGSM</sequence>
<dbReference type="AlphaFoldDB" id="A0A2M4C7T2"/>